<dbReference type="PANTHER" id="PTHR14387">
    <property type="entry name" value="THADA/DEATH RECEPTOR INTERACTING PROTEIN"/>
    <property type="match status" value="1"/>
</dbReference>
<protein>
    <recommendedName>
        <fullName evidence="3">DUF2428 domain-containing protein</fullName>
    </recommendedName>
</protein>
<dbReference type="EMBL" id="JBDJPC010000005">
    <property type="protein sequence ID" value="KAL1502812.1"/>
    <property type="molecule type" value="Genomic_DNA"/>
</dbReference>
<name>A0ABD1EY09_HYPHA</name>
<dbReference type="AlphaFoldDB" id="A0ABD1EY09"/>
<accession>A0ABD1EY09</accession>
<proteinExistence type="predicted"/>
<sequence length="1218" mass="143050">MIKIHQIYPDETEGISTLAHIFQLEPSSLMIHDVEHFIKVIGQYFSHRNILDHNFKVLSLLESIENKGFIIMNSYKIYGHNRWFCALTVLCSLKNFKQFNNWDIVLRKAIRIFKPSDQFSIYLLQLIVYVIGLSDIKLESKTLNYLLQLSHTIALSPLKCFRHYANSISKKALTRSQLENVDLGNLPFKGISIIDINICWLKSNSIDKILMRIIEMFLNNIENREGGILYKTFLDKFDINFEQWKTIVWNEFYKMFIHIDYDSEFYQSLLKYWIPLTVSKYQLNLYNFAYHTSIPKLLKAHILLESRKRGHLIQSSIKEIQFLNSCFKKQETCFVALQIIGCPVKKGKIPPDEIEFKLLQKYLNEKTEILSSNELKIIQIYLVRLKDHLKFLNELFRQSTSLLQGSRSDLGAQILVIFCKTIDLSNSNNEFMTRYLESNNIQLLIEHKLLTEIDNNEFSKLAVLILKNLQIFVNGFPMKFIDNLSPELSIQVSNQVRNVYHAIASINFPQDNVKLVKDIYTELNNIFRDNDSFEATKLFKAVLLFDALNQLSKYYVLEECSQWIWHVALPNVANLLQSQISQKQSNQSIKIIEALYNNICEFCMENMTLLSGEESFSAVIHILVNVIQNSSMRRPTTISATLLKHIFCVNESSLHKLKICLMNITLEKLNFCHERQSLTLRKNPESRLIIHALCSSDFTPQKTFLQFSLNYLINLLTNDSCPNATVASTINCIEILMSDNDLYEHTLKFAPRIILLCVQHFSNRNWIVRNACAQLEKALIDRFLGVKIGLNNRAKNLEDLFQIFPQLIRPFVQMLQQNPLNDSAIAVMQFFIESQWSLSPFRTEVFYEVQYVFLKIFQNFIKENSSLYGTFASRAYISLCPEKSLPYNIENVIQFIRDNFKNIQKKHTIRNFILVLKELYRKYTEKPRNSQEYSWLHYQLSLLTNFLQTNFHLEQFDFLLFKVLSLQDVIKQLENFKKQEYFLDKVWLHNYIPFIAFNNSLAVLPHMILSEKIPECLQIKVLQILLKRSLKEDCSATLKMLIFRGLNGEFTSKYLQISHFKLVLFIFEQHSEIIEFCDRISLSFDVENDIFKIFICLLILSKQRKRSPRDLLFIKRSVRIFESCLFSADDDFIEIFDEMLKYLYQMVTCVCDKKRLLNMALILILEYGLYNLISFILNISIPNSLSALTVLLDDAFLRNELKRREKKLAEKQLFIKNN</sequence>
<gene>
    <name evidence="1" type="ORF">ABEB36_007904</name>
</gene>
<organism evidence="1 2">
    <name type="scientific">Hypothenemus hampei</name>
    <name type="common">Coffee berry borer</name>
    <dbReference type="NCBI Taxonomy" id="57062"/>
    <lineage>
        <taxon>Eukaryota</taxon>
        <taxon>Metazoa</taxon>
        <taxon>Ecdysozoa</taxon>
        <taxon>Arthropoda</taxon>
        <taxon>Hexapoda</taxon>
        <taxon>Insecta</taxon>
        <taxon>Pterygota</taxon>
        <taxon>Neoptera</taxon>
        <taxon>Endopterygota</taxon>
        <taxon>Coleoptera</taxon>
        <taxon>Polyphaga</taxon>
        <taxon>Cucujiformia</taxon>
        <taxon>Curculionidae</taxon>
        <taxon>Scolytinae</taxon>
        <taxon>Hypothenemus</taxon>
    </lineage>
</organism>
<evidence type="ECO:0008006" key="3">
    <source>
        <dbReference type="Google" id="ProtNLM"/>
    </source>
</evidence>
<dbReference type="InterPro" id="IPR051954">
    <property type="entry name" value="tRNA_methyltransferase_THADA"/>
</dbReference>
<dbReference type="Proteomes" id="UP001566132">
    <property type="component" value="Unassembled WGS sequence"/>
</dbReference>
<keyword evidence="2" id="KW-1185">Reference proteome</keyword>
<dbReference type="PANTHER" id="PTHR14387:SF0">
    <property type="entry name" value="DUF2428 DOMAIN-CONTAINING PROTEIN"/>
    <property type="match status" value="1"/>
</dbReference>
<reference evidence="1 2" key="1">
    <citation type="submission" date="2024-05" db="EMBL/GenBank/DDBJ databases">
        <title>Genetic variation in Jamaican populations of the coffee berry borer (Hypothenemus hampei).</title>
        <authorList>
            <person name="Errbii M."/>
            <person name="Myrie A."/>
        </authorList>
    </citation>
    <scope>NUCLEOTIDE SEQUENCE [LARGE SCALE GENOMIC DNA]</scope>
    <source>
        <strain evidence="1">JA-Hopewell-2020-01-JO</strain>
        <tissue evidence="1">Whole body</tissue>
    </source>
</reference>
<evidence type="ECO:0000313" key="2">
    <source>
        <dbReference type="Proteomes" id="UP001566132"/>
    </source>
</evidence>
<comment type="caution">
    <text evidence="1">The sequence shown here is derived from an EMBL/GenBank/DDBJ whole genome shotgun (WGS) entry which is preliminary data.</text>
</comment>
<evidence type="ECO:0000313" key="1">
    <source>
        <dbReference type="EMBL" id="KAL1502812.1"/>
    </source>
</evidence>